<feature type="region of interest" description="Disordered" evidence="1">
    <location>
        <begin position="170"/>
        <end position="203"/>
    </location>
</feature>
<proteinExistence type="predicted"/>
<protein>
    <submittedName>
        <fullName evidence="2">Uncharacterized protein</fullName>
    </submittedName>
</protein>
<keyword evidence="3" id="KW-1185">Reference proteome</keyword>
<evidence type="ECO:0000256" key="1">
    <source>
        <dbReference type="SAM" id="MobiDB-lite"/>
    </source>
</evidence>
<name>A0A383W8N3_TETOB</name>
<dbReference type="Proteomes" id="UP000256970">
    <property type="component" value="Unassembled WGS sequence"/>
</dbReference>
<evidence type="ECO:0000313" key="3">
    <source>
        <dbReference type="Proteomes" id="UP000256970"/>
    </source>
</evidence>
<accession>A0A383W8N3</accession>
<gene>
    <name evidence="2" type="ORF">BQ4739_LOCUS13794</name>
</gene>
<dbReference type="EMBL" id="FNXT01001193">
    <property type="protein sequence ID" value="SZX73532.1"/>
    <property type="molecule type" value="Genomic_DNA"/>
</dbReference>
<dbReference type="AlphaFoldDB" id="A0A383W8N3"/>
<evidence type="ECO:0000313" key="2">
    <source>
        <dbReference type="EMBL" id="SZX73532.1"/>
    </source>
</evidence>
<reference evidence="2 3" key="1">
    <citation type="submission" date="2016-10" db="EMBL/GenBank/DDBJ databases">
        <authorList>
            <person name="Cai Z."/>
        </authorList>
    </citation>
    <scope>NUCLEOTIDE SEQUENCE [LARGE SCALE GENOMIC DNA]</scope>
</reference>
<feature type="compositionally biased region" description="Low complexity" evidence="1">
    <location>
        <begin position="171"/>
        <end position="201"/>
    </location>
</feature>
<organism evidence="2 3">
    <name type="scientific">Tetradesmus obliquus</name>
    <name type="common">Green alga</name>
    <name type="synonym">Acutodesmus obliquus</name>
    <dbReference type="NCBI Taxonomy" id="3088"/>
    <lineage>
        <taxon>Eukaryota</taxon>
        <taxon>Viridiplantae</taxon>
        <taxon>Chlorophyta</taxon>
        <taxon>core chlorophytes</taxon>
        <taxon>Chlorophyceae</taxon>
        <taxon>CS clade</taxon>
        <taxon>Sphaeropleales</taxon>
        <taxon>Scenedesmaceae</taxon>
        <taxon>Tetradesmus</taxon>
    </lineage>
</organism>
<sequence>MLLQITYKLYGQQAREDILEEDLENEDNLQKAVEASIRADGEPTGGRVYLLRHKEVHQPHEPDLSIPQLRELLDVGNVEEGMVAGQVLKAGGNIVLLRAAVREDPAGIDNGPARAWLRLLRRMVNGAVVEVEYTDARGIKMPKYIGVITMPAPPAPAAAGAAAVGSGGSVQGQAGMAAGNSSSMGAASGSSSHAAGAQAPGKGSHVLQMSDVWAGRDARDAAEKMLPGQHAEHSV</sequence>